<evidence type="ECO:0000256" key="2">
    <source>
        <dbReference type="SAM" id="Phobius"/>
    </source>
</evidence>
<comment type="caution">
    <text evidence="3">The sequence shown here is derived from an EMBL/GenBank/DDBJ whole genome shotgun (WGS) entry which is preliminary data.</text>
</comment>
<evidence type="ECO:0000313" key="4">
    <source>
        <dbReference type="Proteomes" id="UP001210925"/>
    </source>
</evidence>
<feature type="transmembrane region" description="Helical" evidence="2">
    <location>
        <begin position="374"/>
        <end position="395"/>
    </location>
</feature>
<feature type="transmembrane region" description="Helical" evidence="2">
    <location>
        <begin position="194"/>
        <end position="215"/>
    </location>
</feature>
<feature type="transmembrane region" description="Helical" evidence="2">
    <location>
        <begin position="415"/>
        <end position="432"/>
    </location>
</feature>
<accession>A0AAD5UAT2</accession>
<keyword evidence="2" id="KW-0812">Transmembrane</keyword>
<dbReference type="Proteomes" id="UP001210925">
    <property type="component" value="Unassembled WGS sequence"/>
</dbReference>
<feature type="transmembrane region" description="Helical" evidence="2">
    <location>
        <begin position="332"/>
        <end position="353"/>
    </location>
</feature>
<feature type="compositionally biased region" description="Basic and acidic residues" evidence="1">
    <location>
        <begin position="485"/>
        <end position="496"/>
    </location>
</feature>
<proteinExistence type="predicted"/>
<keyword evidence="2" id="KW-0472">Membrane</keyword>
<name>A0AAD5UAT2_9FUNG</name>
<sequence>MQFLEADWLLSDCYGPPDFMSIYTIDSPSKVFDFIQSEFAFPACGIDPLERTQGCCYSSLSKPDTFGYQSISANLVDPTNPALNAAPSSANSFTYCSINSDYNNTTTYILQSGKCINQAICDTNTLTFYDNANCTGSPQSFTLHTSVMSNVLTASGQLAISQTVITQGTVSYAWESYVPNYLLYPIHVSLYEKLALVGFVLAILGSVITLFIYSVKLYSRKTLHNYLGLWSQLMWAIEHSQTMFLDYYVFPSQHSVDIYSSIFCFSNVASLLSVSISIDLITKLFYCRNSYRRLAFIGAVVVHLAFVGWSYLEFIAINDSALFNYLTFKLGVLPTFWNIIMFIIDLGPPLIVMQKVIVSSAHLRQKIEPWQIEVFVLVVIHLINTIIYGILGYLAGKTEYFANDRNMQSLWGINRFQFMVNCLIVLRFNYYLQMLLNGQPASTTEKSDKSEKSSISNRTIERSNSKVSSIKVPPPPVKKGAVRVPVDKDRIAPKKQ</sequence>
<organism evidence="3 4">
    <name type="scientific">Boothiomyces macroporosus</name>
    <dbReference type="NCBI Taxonomy" id="261099"/>
    <lineage>
        <taxon>Eukaryota</taxon>
        <taxon>Fungi</taxon>
        <taxon>Fungi incertae sedis</taxon>
        <taxon>Chytridiomycota</taxon>
        <taxon>Chytridiomycota incertae sedis</taxon>
        <taxon>Chytridiomycetes</taxon>
        <taxon>Rhizophydiales</taxon>
        <taxon>Terramycetaceae</taxon>
        <taxon>Boothiomyces</taxon>
    </lineage>
</organism>
<keyword evidence="4" id="KW-1185">Reference proteome</keyword>
<feature type="transmembrane region" description="Helical" evidence="2">
    <location>
        <begin position="294"/>
        <end position="312"/>
    </location>
</feature>
<evidence type="ECO:0000313" key="3">
    <source>
        <dbReference type="EMBL" id="KAJ3252499.1"/>
    </source>
</evidence>
<dbReference type="AlphaFoldDB" id="A0AAD5UAT2"/>
<feature type="region of interest" description="Disordered" evidence="1">
    <location>
        <begin position="441"/>
        <end position="496"/>
    </location>
</feature>
<keyword evidence="2" id="KW-1133">Transmembrane helix</keyword>
<gene>
    <name evidence="3" type="ORF">HK103_001437</name>
</gene>
<protein>
    <submittedName>
        <fullName evidence="3">Uncharacterized protein</fullName>
    </submittedName>
</protein>
<dbReference type="EMBL" id="JADGKB010000139">
    <property type="protein sequence ID" value="KAJ3252499.1"/>
    <property type="molecule type" value="Genomic_DNA"/>
</dbReference>
<evidence type="ECO:0000256" key="1">
    <source>
        <dbReference type="SAM" id="MobiDB-lite"/>
    </source>
</evidence>
<reference evidence="3" key="1">
    <citation type="submission" date="2020-05" db="EMBL/GenBank/DDBJ databases">
        <title>Phylogenomic resolution of chytrid fungi.</title>
        <authorList>
            <person name="Stajich J.E."/>
            <person name="Amses K."/>
            <person name="Simmons R."/>
            <person name="Seto K."/>
            <person name="Myers J."/>
            <person name="Bonds A."/>
            <person name="Quandt C.A."/>
            <person name="Barry K."/>
            <person name="Liu P."/>
            <person name="Grigoriev I."/>
            <person name="Longcore J.E."/>
            <person name="James T.Y."/>
        </authorList>
    </citation>
    <scope>NUCLEOTIDE SEQUENCE</scope>
    <source>
        <strain evidence="3">PLAUS21</strain>
    </source>
</reference>